<dbReference type="EMBL" id="FXYF01000001">
    <property type="protein sequence ID" value="SMX33503.1"/>
    <property type="molecule type" value="Genomic_DNA"/>
</dbReference>
<gene>
    <name evidence="1" type="ORF">MAA8898_00478</name>
</gene>
<organism evidence="1 2">
    <name type="scientific">Maliponia aquimaris</name>
    <dbReference type="NCBI Taxonomy" id="1673631"/>
    <lineage>
        <taxon>Bacteria</taxon>
        <taxon>Pseudomonadati</taxon>
        <taxon>Pseudomonadota</taxon>
        <taxon>Alphaproteobacteria</taxon>
        <taxon>Rhodobacterales</taxon>
        <taxon>Paracoccaceae</taxon>
        <taxon>Maliponia</taxon>
    </lineage>
</organism>
<evidence type="ECO:0008006" key="3">
    <source>
        <dbReference type="Google" id="ProtNLM"/>
    </source>
</evidence>
<reference evidence="1 2" key="1">
    <citation type="submission" date="2017-05" db="EMBL/GenBank/DDBJ databases">
        <authorList>
            <person name="Song R."/>
            <person name="Chenine A.L."/>
            <person name="Ruprecht R.M."/>
        </authorList>
    </citation>
    <scope>NUCLEOTIDE SEQUENCE [LARGE SCALE GENOMIC DNA]</scope>
    <source>
        <strain evidence="1 2">CECT 8898</strain>
    </source>
</reference>
<dbReference type="AlphaFoldDB" id="A0A238JSQ3"/>
<proteinExistence type="predicted"/>
<dbReference type="RefSeq" id="WP_094019344.1">
    <property type="nucleotide sequence ID" value="NZ_FXYF01000001.1"/>
</dbReference>
<keyword evidence="2" id="KW-1185">Reference proteome</keyword>
<name>A0A238JSQ3_9RHOB</name>
<evidence type="ECO:0000313" key="1">
    <source>
        <dbReference type="EMBL" id="SMX33503.1"/>
    </source>
</evidence>
<accession>A0A238JSQ3</accession>
<dbReference type="Proteomes" id="UP000207598">
    <property type="component" value="Unassembled WGS sequence"/>
</dbReference>
<sequence length="170" mass="19031">MFKPLDTTRGLSDRLRDLYFHWQRAHHRGTPPSLDRFGLHRVAAGLDCVVVTEILRSAEGIPEDFAFLYIGRTVNGVLRQELTGHRMSENPEKRPGSQIWAAYMAIAQDPRPLLVSLPYIGPDPRYSCTQEVFLPVHDDAGRHRFIVAGIELCPVGHPACPDQPAPRATA</sequence>
<protein>
    <recommendedName>
        <fullName evidence="3">PAS domain protein</fullName>
    </recommendedName>
</protein>
<evidence type="ECO:0000313" key="2">
    <source>
        <dbReference type="Proteomes" id="UP000207598"/>
    </source>
</evidence>
<dbReference type="OrthoDB" id="7873202at2"/>